<evidence type="ECO:0000256" key="2">
    <source>
        <dbReference type="SAM" id="SignalP"/>
    </source>
</evidence>
<feature type="compositionally biased region" description="Low complexity" evidence="1">
    <location>
        <begin position="304"/>
        <end position="321"/>
    </location>
</feature>
<dbReference type="GO" id="GO:0009277">
    <property type="term" value="C:fungal-type cell wall"/>
    <property type="evidence" value="ECO:0007669"/>
    <property type="project" value="TreeGrafter"/>
</dbReference>
<dbReference type="Proteomes" id="UP000033647">
    <property type="component" value="Unassembled WGS sequence"/>
</dbReference>
<dbReference type="Pfam" id="PF13933">
    <property type="entry name" value="HRXXH"/>
    <property type="match status" value="1"/>
</dbReference>
<feature type="signal peptide" evidence="2">
    <location>
        <begin position="1"/>
        <end position="15"/>
    </location>
</feature>
<dbReference type="GO" id="GO:0008237">
    <property type="term" value="F:metallopeptidase activity"/>
    <property type="evidence" value="ECO:0007669"/>
    <property type="project" value="InterPro"/>
</dbReference>
<feature type="region of interest" description="Disordered" evidence="1">
    <location>
        <begin position="250"/>
        <end position="272"/>
    </location>
</feature>
<dbReference type="GO" id="GO:0008270">
    <property type="term" value="F:zinc ion binding"/>
    <property type="evidence" value="ECO:0007669"/>
    <property type="project" value="TreeGrafter"/>
</dbReference>
<dbReference type="GO" id="GO:0009986">
    <property type="term" value="C:cell surface"/>
    <property type="evidence" value="ECO:0007669"/>
    <property type="project" value="TreeGrafter"/>
</dbReference>
<dbReference type="PANTHER" id="PTHR39399:SF1">
    <property type="entry name" value="PROTEIN ZPS1"/>
    <property type="match status" value="1"/>
</dbReference>
<dbReference type="GO" id="GO:0005576">
    <property type="term" value="C:extracellular region"/>
    <property type="evidence" value="ECO:0007669"/>
    <property type="project" value="TreeGrafter"/>
</dbReference>
<dbReference type="OrthoDB" id="4689212at2759"/>
<comment type="caution">
    <text evidence="4">The sequence shown here is derived from an EMBL/GenBank/DDBJ whole genome shotgun (WGS) entry which is preliminary data.</text>
</comment>
<dbReference type="InterPro" id="IPR024079">
    <property type="entry name" value="MetalloPept_cat_dom_sf"/>
</dbReference>
<dbReference type="GO" id="GO:0005178">
    <property type="term" value="F:integrin binding"/>
    <property type="evidence" value="ECO:0007669"/>
    <property type="project" value="TreeGrafter"/>
</dbReference>
<dbReference type="PANTHER" id="PTHR39399">
    <property type="entry name" value="PROTEIN ZPS1"/>
    <property type="match status" value="1"/>
</dbReference>
<keyword evidence="2" id="KW-0732">Signal</keyword>
<proteinExistence type="predicted"/>
<reference evidence="4 5" key="1">
    <citation type="submission" date="2015-03" db="EMBL/GenBank/DDBJ databases">
        <title>RNA-seq based gene annotation and comparative genomics of four Zymoseptoria species reveal species-specific pathogenicity related genes and transposable element activity.</title>
        <authorList>
            <person name="Grandaubert J."/>
            <person name="Bhattacharyya A."/>
            <person name="Stukenbrock E.H."/>
        </authorList>
    </citation>
    <scope>NUCLEOTIDE SEQUENCE [LARGE SCALE GENOMIC DNA]</scope>
    <source>
        <strain evidence="4 5">Zb18110</strain>
    </source>
</reference>
<feature type="chain" id="PRO_5012745901" evidence="2">
    <location>
        <begin position="16"/>
        <end position="334"/>
    </location>
</feature>
<evidence type="ECO:0000256" key="1">
    <source>
        <dbReference type="SAM" id="MobiDB-lite"/>
    </source>
</evidence>
<dbReference type="EMBL" id="LAFY01000269">
    <property type="protein sequence ID" value="KJY01877.1"/>
    <property type="molecule type" value="Genomic_DNA"/>
</dbReference>
<dbReference type="CDD" id="cd11307">
    <property type="entry name" value="M35_Asp_f2_like"/>
    <property type="match status" value="1"/>
</dbReference>
<feature type="domain" description="Putative peptidase" evidence="3">
    <location>
        <begin position="6"/>
        <end position="247"/>
    </location>
</feature>
<gene>
    <name evidence="4" type="ORF">TI39_contig277g00002</name>
</gene>
<dbReference type="STRING" id="1047168.A0A0F4GWT9"/>
<accession>A0A0F4GWT9</accession>
<evidence type="ECO:0000259" key="3">
    <source>
        <dbReference type="Pfam" id="PF13933"/>
    </source>
</evidence>
<name>A0A0F4GWT9_9PEZI</name>
<dbReference type="InterPro" id="IPR029482">
    <property type="entry name" value="HRXXH"/>
</dbReference>
<dbReference type="InterPro" id="IPR039124">
    <property type="entry name" value="PRA1-like"/>
</dbReference>
<evidence type="ECO:0000313" key="4">
    <source>
        <dbReference type="EMBL" id="KJY01877.1"/>
    </source>
</evidence>
<evidence type="ECO:0000313" key="5">
    <source>
        <dbReference type="Proteomes" id="UP000033647"/>
    </source>
</evidence>
<organism evidence="4 5">
    <name type="scientific">Zymoseptoria brevis</name>
    <dbReference type="NCBI Taxonomy" id="1047168"/>
    <lineage>
        <taxon>Eukaryota</taxon>
        <taxon>Fungi</taxon>
        <taxon>Dikarya</taxon>
        <taxon>Ascomycota</taxon>
        <taxon>Pezizomycotina</taxon>
        <taxon>Dothideomycetes</taxon>
        <taxon>Dothideomycetidae</taxon>
        <taxon>Mycosphaerellales</taxon>
        <taxon>Mycosphaerellaceae</taxon>
        <taxon>Zymoseptoria</taxon>
    </lineage>
</organism>
<feature type="region of interest" description="Disordered" evidence="1">
    <location>
        <begin position="286"/>
        <end position="323"/>
    </location>
</feature>
<dbReference type="Gene3D" id="3.40.390.10">
    <property type="entry name" value="Collagenase (Catalytic Domain)"/>
    <property type="match status" value="1"/>
</dbReference>
<sequence length="334" mass="35177">MLTSLLLTAIGASAAVLPALNTLETRQAPFEVLQAAPWDAGAVNEWQIHPSCNSSERLQLQQGLDEAVALATHAKAHINRWGNNSEVYRKYFGNSPPFEAAGAYDIVINGDRAGALFRCDDPDGNCAAFPDEWAGHYRGPNGTHETVICPLSYTSRQHLAQICSQGYDVRTGSRTLYWGSDLIHRLYHMPAYGGNGYIDHYAEGWAGIVMAAKEGSPNSTHDSDGLQFFALEAYAYDVIYPGVGCPGSNAPVTEEEMEGAGGHGAAAAATTTTSMAPAAATVTDAPAGQDCHTHSDGSIHCSDATTAEPAATSEAPAAGGENCHTHANGELHCT</sequence>
<dbReference type="SUPFAM" id="SSF55486">
    <property type="entry name" value="Metalloproteases ('zincins'), catalytic domain"/>
    <property type="match status" value="1"/>
</dbReference>
<dbReference type="AlphaFoldDB" id="A0A0F4GWT9"/>
<protein>
    <submittedName>
        <fullName evidence="4">Major allergen asp f 2-like protein</fullName>
    </submittedName>
</protein>
<keyword evidence="5" id="KW-1185">Reference proteome</keyword>